<organism evidence="4 5">
    <name type="scientific">Actinomyces denticolens</name>
    <dbReference type="NCBI Taxonomy" id="52767"/>
    <lineage>
        <taxon>Bacteria</taxon>
        <taxon>Bacillati</taxon>
        <taxon>Actinomycetota</taxon>
        <taxon>Actinomycetes</taxon>
        <taxon>Actinomycetales</taxon>
        <taxon>Actinomycetaceae</taxon>
        <taxon>Actinomyces</taxon>
    </lineage>
</organism>
<gene>
    <name evidence="4" type="ORF">SAMN05216246_10223</name>
</gene>
<keyword evidence="2" id="KW-1133">Transmembrane helix</keyword>
<keyword evidence="2" id="KW-0472">Membrane</keyword>
<dbReference type="RefSeq" id="WP_073451304.1">
    <property type="nucleotide sequence ID" value="NZ_BDIO01000006.1"/>
</dbReference>
<evidence type="ECO:0000313" key="4">
    <source>
        <dbReference type="EMBL" id="SHI40664.1"/>
    </source>
</evidence>
<evidence type="ECO:0000256" key="2">
    <source>
        <dbReference type="SAM" id="Phobius"/>
    </source>
</evidence>
<dbReference type="Pfam" id="PF07811">
    <property type="entry name" value="TadE"/>
    <property type="match status" value="1"/>
</dbReference>
<dbReference type="EMBL" id="FQYL01000002">
    <property type="protein sequence ID" value="SHI40664.1"/>
    <property type="molecule type" value="Genomic_DNA"/>
</dbReference>
<protein>
    <submittedName>
        <fullName evidence="4">TadE-like protein</fullName>
    </submittedName>
</protein>
<feature type="region of interest" description="Disordered" evidence="1">
    <location>
        <begin position="1"/>
        <end position="21"/>
    </location>
</feature>
<sequence length="151" mass="15249">MRSERCGPCPPRDARTPGRGSGEEGSAIAEFVMVGALVIAVAVALLQLALGLYARNVLTDAAGEGARRAALAGGTEEEASARVRALVGAALADDYVTDVRVRRVVRDGLPVVEVEASAPLPVLGLLGPGGTLRVSGRALDEAALARAGAAP</sequence>
<feature type="transmembrane region" description="Helical" evidence="2">
    <location>
        <begin position="31"/>
        <end position="53"/>
    </location>
</feature>
<evidence type="ECO:0000256" key="1">
    <source>
        <dbReference type="SAM" id="MobiDB-lite"/>
    </source>
</evidence>
<feature type="domain" description="TadE-like" evidence="3">
    <location>
        <begin position="25"/>
        <end position="67"/>
    </location>
</feature>
<reference evidence="4 5" key="1">
    <citation type="submission" date="2016-11" db="EMBL/GenBank/DDBJ databases">
        <authorList>
            <person name="Varghese N."/>
            <person name="Submissions S."/>
        </authorList>
    </citation>
    <scope>NUCLEOTIDE SEQUENCE [LARGE SCALE GENOMIC DNA]</scope>
    <source>
        <strain evidence="4 5">PA</strain>
    </source>
</reference>
<evidence type="ECO:0000313" key="5">
    <source>
        <dbReference type="Proteomes" id="UP000184390"/>
    </source>
</evidence>
<name>A0ABY1I0C7_9ACTO</name>
<evidence type="ECO:0000259" key="3">
    <source>
        <dbReference type="Pfam" id="PF07811"/>
    </source>
</evidence>
<accession>A0ABY1I0C7</accession>
<dbReference type="InterPro" id="IPR012495">
    <property type="entry name" value="TadE-like_dom"/>
</dbReference>
<keyword evidence="2" id="KW-0812">Transmembrane</keyword>
<keyword evidence="5" id="KW-1185">Reference proteome</keyword>
<dbReference type="Proteomes" id="UP000184390">
    <property type="component" value="Unassembled WGS sequence"/>
</dbReference>
<comment type="caution">
    <text evidence="4">The sequence shown here is derived from an EMBL/GenBank/DDBJ whole genome shotgun (WGS) entry which is preliminary data.</text>
</comment>
<proteinExistence type="predicted"/>